<dbReference type="KEGG" id="xpo:XPG1_1843"/>
<organism evidence="2 3">
    <name type="scientific">Xenorhabdus poinarii G6</name>
    <dbReference type="NCBI Taxonomy" id="1354304"/>
    <lineage>
        <taxon>Bacteria</taxon>
        <taxon>Pseudomonadati</taxon>
        <taxon>Pseudomonadota</taxon>
        <taxon>Gammaproteobacteria</taxon>
        <taxon>Enterobacterales</taxon>
        <taxon>Morganellaceae</taxon>
        <taxon>Xenorhabdus</taxon>
    </lineage>
</organism>
<evidence type="ECO:0000313" key="2">
    <source>
        <dbReference type="EMBL" id="CDG21498.1"/>
    </source>
</evidence>
<sequence length="185" mass="21439">MNDDNIALLHDGYHSRNNATRVTAKDRMLPSLFDRLIDNEPDKKQEAVNNYMLSHSVLRQSVLRDLQWLFNNINSEFEHDLTPFPAIRQSVYNFGLPPLSGKCISEIEWGDIQHRIISAIHIFEPRIIPDELEVHCVSDTHSLTLYNTLSVEIKGFLWCVPRPLEFLFRSDIDLENGYFTIKEAG</sequence>
<proteinExistence type="predicted"/>
<dbReference type="EMBL" id="FO704551">
    <property type="protein sequence ID" value="CDG21498.1"/>
    <property type="molecule type" value="Genomic_DNA"/>
</dbReference>
<accession>A0A068R2T3</accession>
<dbReference type="RefSeq" id="WP_045958685.1">
    <property type="nucleotide sequence ID" value="NZ_FO704551.1"/>
</dbReference>
<reference evidence="2 3" key="1">
    <citation type="submission" date="2013-07" db="EMBL/GenBank/DDBJ databases">
        <authorList>
            <person name="Genoscope - CEA"/>
        </authorList>
    </citation>
    <scope>NUCLEOTIDE SEQUENCE [LARGE SCALE GENOMIC DNA]</scope>
    <source>
        <strain evidence="2 3">G6</strain>
    </source>
</reference>
<evidence type="ECO:0000259" key="1">
    <source>
        <dbReference type="Pfam" id="PF04965"/>
    </source>
</evidence>
<dbReference type="Pfam" id="PF04965">
    <property type="entry name" value="GPW_gp25"/>
    <property type="match status" value="1"/>
</dbReference>
<dbReference type="AlphaFoldDB" id="A0A068R2T3"/>
<dbReference type="InterPro" id="IPR017737">
    <property type="entry name" value="TssE1-like"/>
</dbReference>
<dbReference type="OrthoDB" id="119583at2"/>
<feature type="domain" description="IraD/Gp25-like" evidence="1">
    <location>
        <begin position="58"/>
        <end position="160"/>
    </location>
</feature>
<dbReference type="PANTHER" id="PTHR38595">
    <property type="entry name" value="CYTOPLASMIC PROTEIN-RELATED"/>
    <property type="match status" value="1"/>
</dbReference>
<dbReference type="Proteomes" id="UP000032735">
    <property type="component" value="Chromosome"/>
</dbReference>
<dbReference type="NCBIfam" id="TIGR03357">
    <property type="entry name" value="VI_zyme"/>
    <property type="match status" value="1"/>
</dbReference>
<keyword evidence="3" id="KW-1185">Reference proteome</keyword>
<name>A0A068R2T3_9GAMM</name>
<protein>
    <recommendedName>
        <fullName evidence="1">IraD/Gp25-like domain-containing protein</fullName>
    </recommendedName>
</protein>
<gene>
    <name evidence="2" type="ORF">XPG1_1843</name>
</gene>
<dbReference type="SUPFAM" id="SSF160719">
    <property type="entry name" value="gpW/gp25-like"/>
    <property type="match status" value="1"/>
</dbReference>
<dbReference type="InterPro" id="IPR007048">
    <property type="entry name" value="IraD/Gp25-like"/>
</dbReference>
<dbReference type="HOGENOM" id="CLU_102944_0_0_6"/>
<evidence type="ECO:0000313" key="3">
    <source>
        <dbReference type="Proteomes" id="UP000032735"/>
    </source>
</evidence>
<dbReference type="InterPro" id="IPR053176">
    <property type="entry name" value="T6SS_TssE1-like"/>
</dbReference>
<dbReference type="STRING" id="1354304.XPG1_1843"/>
<dbReference type="PANTHER" id="PTHR38595:SF1">
    <property type="entry name" value="TYPE VI SECRETION SYSTEM COMPONENT TSSE1"/>
    <property type="match status" value="1"/>
</dbReference>